<reference evidence="1" key="1">
    <citation type="journal article" date="2021" name="Environ. Microbiol.">
        <title>Gene family expansions and transcriptome signatures uncover fungal adaptations to wood decay.</title>
        <authorList>
            <person name="Hage H."/>
            <person name="Miyauchi S."/>
            <person name="Viragh M."/>
            <person name="Drula E."/>
            <person name="Min B."/>
            <person name="Chaduli D."/>
            <person name="Navarro D."/>
            <person name="Favel A."/>
            <person name="Norest M."/>
            <person name="Lesage-Meessen L."/>
            <person name="Balint B."/>
            <person name="Merenyi Z."/>
            <person name="de Eugenio L."/>
            <person name="Morin E."/>
            <person name="Martinez A.T."/>
            <person name="Baldrian P."/>
            <person name="Stursova M."/>
            <person name="Martinez M.J."/>
            <person name="Novotny C."/>
            <person name="Magnuson J.K."/>
            <person name="Spatafora J.W."/>
            <person name="Maurice S."/>
            <person name="Pangilinan J."/>
            <person name="Andreopoulos W."/>
            <person name="LaButti K."/>
            <person name="Hundley H."/>
            <person name="Na H."/>
            <person name="Kuo A."/>
            <person name="Barry K."/>
            <person name="Lipzen A."/>
            <person name="Henrissat B."/>
            <person name="Riley R."/>
            <person name="Ahrendt S."/>
            <person name="Nagy L.G."/>
            <person name="Grigoriev I.V."/>
            <person name="Martin F."/>
            <person name="Rosso M.N."/>
        </authorList>
    </citation>
    <scope>NUCLEOTIDE SEQUENCE</scope>
    <source>
        <strain evidence="1">CBS 384.51</strain>
    </source>
</reference>
<sequence>MHSPSLLSLPREDSDRAYYCRIGKRPVPTPMVTLPQLKAHLSLLRAIQDLRTTVEEGTDERFPEYVKSLQAPQRWIWIVGLAIERFMKWIHTVEQTDLSAWVEDQLPPLDVLMVWHTYMLNPHWYAEDCDRLMILRGLKNVDGYLIRSLVAVGDIGAYEPSDAHRQAWHNACGTSWDPLNAAGDGTLEYHGVVCPQCLVIQSVPNVDGKGHGYLQNDFCIDCTYCGGLITKERLVVHKLVRDIVRNHRVDDELHKHGLGVYLAGTLRTSKRAADISNAASIKKRLWNLKICSDSLAAVVHQHIRQGFPTKDSKKSVFFTVPDISPSPPIRINHILSAYVSDRPFSVELVGAILRQGSFIHKIHQLGWTVQDRFHDEEESVVLEHAIARYHAFLDLLSTSTTALFVPTLDIDLVWHTHQLLGQRYADDCLKYVGRYIDHDDKVEESRLANSFDETCRAWQATPIRCSLHALRVSCADPRDRY</sequence>
<name>A0ACB8UB40_9APHY</name>
<dbReference type="Proteomes" id="UP001055072">
    <property type="component" value="Unassembled WGS sequence"/>
</dbReference>
<keyword evidence="2" id="KW-1185">Reference proteome</keyword>
<comment type="caution">
    <text evidence="1">The sequence shown here is derived from an EMBL/GenBank/DDBJ whole genome shotgun (WGS) entry which is preliminary data.</text>
</comment>
<protein>
    <submittedName>
        <fullName evidence="1">Uncharacterized protein</fullName>
    </submittedName>
</protein>
<proteinExistence type="predicted"/>
<organism evidence="1 2">
    <name type="scientific">Irpex rosettiformis</name>
    <dbReference type="NCBI Taxonomy" id="378272"/>
    <lineage>
        <taxon>Eukaryota</taxon>
        <taxon>Fungi</taxon>
        <taxon>Dikarya</taxon>
        <taxon>Basidiomycota</taxon>
        <taxon>Agaricomycotina</taxon>
        <taxon>Agaricomycetes</taxon>
        <taxon>Polyporales</taxon>
        <taxon>Irpicaceae</taxon>
        <taxon>Irpex</taxon>
    </lineage>
</organism>
<dbReference type="EMBL" id="MU274905">
    <property type="protein sequence ID" value="KAI0091543.1"/>
    <property type="molecule type" value="Genomic_DNA"/>
</dbReference>
<accession>A0ACB8UB40</accession>
<gene>
    <name evidence="1" type="ORF">BDY19DRAFT_1030884</name>
</gene>
<evidence type="ECO:0000313" key="1">
    <source>
        <dbReference type="EMBL" id="KAI0091543.1"/>
    </source>
</evidence>
<evidence type="ECO:0000313" key="2">
    <source>
        <dbReference type="Proteomes" id="UP001055072"/>
    </source>
</evidence>